<evidence type="ECO:0000313" key="2">
    <source>
        <dbReference type="EMBL" id="KAG2597390.1"/>
    </source>
</evidence>
<sequence>MAGSARAARAILLMAGSQAWHAVIDAHKLLRADLLPHALGGNLVNYNMLGRTEFFCCPTAGGCGAVSGNLSYMPCPNVSVDDHCNGLLLLLDSVANPATRQWARLPPQPPPREGIEAVFYYEEPYLVFDPAISPDYEVFLMPVVASWAELDHSMAESEWPPSLCETRVFSSRTGCWEERSFVREGEPAGSIATMQQAWTMDKRYSVYWREALYMHSQNGYFCKISMANNKCRVIKQSLTDDSDENHQEAYLGKSENGVYCAIVDHKFRIRVWILDESSGQMEWVLKHENNLEQVFLSQDFYEPGDGAWTLEDLNHDAYYDKDSSGEETAAEPKITNHTFVTLLGFHPFKEIVFLNSSLSRGFAYDLNSSKVQDLGNMCPTYYRYIAGQHAYIQASFPYTPCWMENMLPAIKF</sequence>
<organism evidence="2 3">
    <name type="scientific">Panicum virgatum</name>
    <name type="common">Blackwell switchgrass</name>
    <dbReference type="NCBI Taxonomy" id="38727"/>
    <lineage>
        <taxon>Eukaryota</taxon>
        <taxon>Viridiplantae</taxon>
        <taxon>Streptophyta</taxon>
        <taxon>Embryophyta</taxon>
        <taxon>Tracheophyta</taxon>
        <taxon>Spermatophyta</taxon>
        <taxon>Magnoliopsida</taxon>
        <taxon>Liliopsida</taxon>
        <taxon>Poales</taxon>
        <taxon>Poaceae</taxon>
        <taxon>PACMAD clade</taxon>
        <taxon>Panicoideae</taxon>
        <taxon>Panicodae</taxon>
        <taxon>Paniceae</taxon>
        <taxon>Panicinae</taxon>
        <taxon>Panicum</taxon>
        <taxon>Panicum sect. Hiantes</taxon>
    </lineage>
</organism>
<gene>
    <name evidence="2" type="ORF">PVAP13_5KG594500</name>
</gene>
<reference evidence="2" key="1">
    <citation type="submission" date="2020-05" db="EMBL/GenBank/DDBJ databases">
        <title>WGS assembly of Panicum virgatum.</title>
        <authorList>
            <person name="Lovell J.T."/>
            <person name="Jenkins J."/>
            <person name="Shu S."/>
            <person name="Juenger T.E."/>
            <person name="Schmutz J."/>
        </authorList>
    </citation>
    <scope>NUCLEOTIDE SEQUENCE</scope>
    <source>
        <strain evidence="2">AP13</strain>
    </source>
</reference>
<dbReference type="PANTHER" id="PTHR34591">
    <property type="entry name" value="OS03G0653100 PROTEIN-RELATED"/>
    <property type="match status" value="1"/>
</dbReference>
<evidence type="ECO:0000313" key="3">
    <source>
        <dbReference type="Proteomes" id="UP000823388"/>
    </source>
</evidence>
<dbReference type="AlphaFoldDB" id="A0A8T0SG90"/>
<proteinExistence type="predicted"/>
<dbReference type="PANTHER" id="PTHR34591:SF13">
    <property type="entry name" value="OS03G0669900 PROTEIN"/>
    <property type="match status" value="1"/>
</dbReference>
<accession>A0A8T0SG90</accession>
<feature type="domain" description="F-box protein At3g26010-like beta-propeller" evidence="1">
    <location>
        <begin position="93"/>
        <end position="293"/>
    </location>
</feature>
<dbReference type="EMBL" id="CM029045">
    <property type="protein sequence ID" value="KAG2597390.1"/>
    <property type="molecule type" value="Genomic_DNA"/>
</dbReference>
<evidence type="ECO:0000259" key="1">
    <source>
        <dbReference type="Pfam" id="PF24750"/>
    </source>
</evidence>
<dbReference type="InterPro" id="IPR056592">
    <property type="entry name" value="Beta-prop_At3g26010-like"/>
</dbReference>
<protein>
    <recommendedName>
        <fullName evidence="1">F-box protein At3g26010-like beta-propeller domain-containing protein</fullName>
    </recommendedName>
</protein>
<name>A0A8T0SG90_PANVG</name>
<dbReference type="Pfam" id="PF24750">
    <property type="entry name" value="b-prop_At3g26010-like"/>
    <property type="match status" value="1"/>
</dbReference>
<comment type="caution">
    <text evidence="2">The sequence shown here is derived from an EMBL/GenBank/DDBJ whole genome shotgun (WGS) entry which is preliminary data.</text>
</comment>
<dbReference type="Proteomes" id="UP000823388">
    <property type="component" value="Chromosome 5K"/>
</dbReference>
<keyword evidence="3" id="KW-1185">Reference proteome</keyword>